<sequence>MIWGPNLLPTSPSPWPRAVLPTLSRPQTVPPCIPVWQREKERLRRPEGGGTSALEEGIETLAQEGDRDISTGGDRDIGTGGDRDIGTGGDRDVGTGRGDRDVGTGGDGRWRKGRGTSSEGGLRGLGNKRGEFPFSPITGGSNAPTHGYVPRTRACV</sequence>
<accession>A0AAV7FGV5</accession>
<evidence type="ECO:0000313" key="2">
    <source>
        <dbReference type="EMBL" id="KAG9459402.1"/>
    </source>
</evidence>
<evidence type="ECO:0000256" key="1">
    <source>
        <dbReference type="SAM" id="MobiDB-lite"/>
    </source>
</evidence>
<reference evidence="2 3" key="1">
    <citation type="submission" date="2021-07" db="EMBL/GenBank/DDBJ databases">
        <title>The Aristolochia fimbriata genome: insights into angiosperm evolution, floral development and chemical biosynthesis.</title>
        <authorList>
            <person name="Jiao Y."/>
        </authorList>
    </citation>
    <scope>NUCLEOTIDE SEQUENCE [LARGE SCALE GENOMIC DNA]</scope>
    <source>
        <strain evidence="2">IBCAS-2021</strain>
        <tissue evidence="2">Leaf</tissue>
    </source>
</reference>
<keyword evidence="3" id="KW-1185">Reference proteome</keyword>
<gene>
    <name evidence="2" type="ORF">H6P81_003910</name>
</gene>
<dbReference type="EMBL" id="JAINDJ010000002">
    <property type="protein sequence ID" value="KAG9459402.1"/>
    <property type="molecule type" value="Genomic_DNA"/>
</dbReference>
<evidence type="ECO:0000313" key="3">
    <source>
        <dbReference type="Proteomes" id="UP000825729"/>
    </source>
</evidence>
<protein>
    <submittedName>
        <fullName evidence="2">Uncharacterized protein</fullName>
    </submittedName>
</protein>
<dbReference type="AlphaFoldDB" id="A0AAV7FGV5"/>
<feature type="compositionally biased region" description="Basic and acidic residues" evidence="1">
    <location>
        <begin position="64"/>
        <end position="102"/>
    </location>
</feature>
<feature type="region of interest" description="Disordered" evidence="1">
    <location>
        <begin position="61"/>
        <end position="156"/>
    </location>
</feature>
<dbReference type="Proteomes" id="UP000825729">
    <property type="component" value="Unassembled WGS sequence"/>
</dbReference>
<organism evidence="2 3">
    <name type="scientific">Aristolochia fimbriata</name>
    <name type="common">White veined hardy Dutchman's pipe vine</name>
    <dbReference type="NCBI Taxonomy" id="158543"/>
    <lineage>
        <taxon>Eukaryota</taxon>
        <taxon>Viridiplantae</taxon>
        <taxon>Streptophyta</taxon>
        <taxon>Embryophyta</taxon>
        <taxon>Tracheophyta</taxon>
        <taxon>Spermatophyta</taxon>
        <taxon>Magnoliopsida</taxon>
        <taxon>Magnoliidae</taxon>
        <taxon>Piperales</taxon>
        <taxon>Aristolochiaceae</taxon>
        <taxon>Aristolochia</taxon>
    </lineage>
</organism>
<proteinExistence type="predicted"/>
<name>A0AAV7FGV5_ARIFI</name>
<comment type="caution">
    <text evidence="2">The sequence shown here is derived from an EMBL/GenBank/DDBJ whole genome shotgun (WGS) entry which is preliminary data.</text>
</comment>